<dbReference type="Proteomes" id="UP000627292">
    <property type="component" value="Unassembled WGS sequence"/>
</dbReference>
<gene>
    <name evidence="1" type="ORF">GCM10011379_28370</name>
</gene>
<comment type="caution">
    <text evidence="1">The sequence shown here is derived from an EMBL/GenBank/DDBJ whole genome shotgun (WGS) entry which is preliminary data.</text>
</comment>
<keyword evidence="2" id="KW-1185">Reference proteome</keyword>
<sequence length="132" mass="14995">MNKGNMMTGIVDACNYINGIQAAVIKKSKDAGMFTDAENSYIVSVFADMTKEGNQYIEKVKELLAPKQPIPEEELLSALTRMYTIMRGYANRIKKFEKDFDSLVLKRSKRLTDIEEVKKIFKIKPVPVTPVN</sequence>
<evidence type="ECO:0000313" key="2">
    <source>
        <dbReference type="Proteomes" id="UP000627292"/>
    </source>
</evidence>
<accession>A0A917IZ33</accession>
<protein>
    <submittedName>
        <fullName evidence="1">Uncharacterized protein</fullName>
    </submittedName>
</protein>
<dbReference type="EMBL" id="BMIB01000003">
    <property type="protein sequence ID" value="GGH70274.1"/>
    <property type="molecule type" value="Genomic_DNA"/>
</dbReference>
<dbReference type="AlphaFoldDB" id="A0A917IZ33"/>
<proteinExistence type="predicted"/>
<evidence type="ECO:0000313" key="1">
    <source>
        <dbReference type="EMBL" id="GGH70274.1"/>
    </source>
</evidence>
<dbReference type="RefSeq" id="WP_188953318.1">
    <property type="nucleotide sequence ID" value="NZ_BMIB01000003.1"/>
</dbReference>
<organism evidence="1 2">
    <name type="scientific">Filimonas zeae</name>
    <dbReference type="NCBI Taxonomy" id="1737353"/>
    <lineage>
        <taxon>Bacteria</taxon>
        <taxon>Pseudomonadati</taxon>
        <taxon>Bacteroidota</taxon>
        <taxon>Chitinophagia</taxon>
        <taxon>Chitinophagales</taxon>
        <taxon>Chitinophagaceae</taxon>
        <taxon>Filimonas</taxon>
    </lineage>
</organism>
<name>A0A917IZ33_9BACT</name>
<reference evidence="1" key="2">
    <citation type="submission" date="2020-09" db="EMBL/GenBank/DDBJ databases">
        <authorList>
            <person name="Sun Q."/>
            <person name="Zhou Y."/>
        </authorList>
    </citation>
    <scope>NUCLEOTIDE SEQUENCE</scope>
    <source>
        <strain evidence="1">CGMCC 1.15290</strain>
    </source>
</reference>
<reference evidence="1" key="1">
    <citation type="journal article" date="2014" name="Int. J. Syst. Evol. Microbiol.">
        <title>Complete genome sequence of Corynebacterium casei LMG S-19264T (=DSM 44701T), isolated from a smear-ripened cheese.</title>
        <authorList>
            <consortium name="US DOE Joint Genome Institute (JGI-PGF)"/>
            <person name="Walter F."/>
            <person name="Albersmeier A."/>
            <person name="Kalinowski J."/>
            <person name="Ruckert C."/>
        </authorList>
    </citation>
    <scope>NUCLEOTIDE SEQUENCE</scope>
    <source>
        <strain evidence="1">CGMCC 1.15290</strain>
    </source>
</reference>